<evidence type="ECO:0000313" key="1">
    <source>
        <dbReference type="EMBL" id="JAH52079.1"/>
    </source>
</evidence>
<name>A0A0E9TEG6_ANGAN</name>
<protein>
    <submittedName>
        <fullName evidence="1">Uncharacterized protein</fullName>
    </submittedName>
</protein>
<dbReference type="EMBL" id="GBXM01056498">
    <property type="protein sequence ID" value="JAH52079.1"/>
    <property type="molecule type" value="Transcribed_RNA"/>
</dbReference>
<dbReference type="AlphaFoldDB" id="A0A0E9TEG6"/>
<accession>A0A0E9TEG6</accession>
<organism evidence="1">
    <name type="scientific">Anguilla anguilla</name>
    <name type="common">European freshwater eel</name>
    <name type="synonym">Muraena anguilla</name>
    <dbReference type="NCBI Taxonomy" id="7936"/>
    <lineage>
        <taxon>Eukaryota</taxon>
        <taxon>Metazoa</taxon>
        <taxon>Chordata</taxon>
        <taxon>Craniata</taxon>
        <taxon>Vertebrata</taxon>
        <taxon>Euteleostomi</taxon>
        <taxon>Actinopterygii</taxon>
        <taxon>Neopterygii</taxon>
        <taxon>Teleostei</taxon>
        <taxon>Anguilliformes</taxon>
        <taxon>Anguillidae</taxon>
        <taxon>Anguilla</taxon>
    </lineage>
</organism>
<reference evidence="1" key="1">
    <citation type="submission" date="2014-11" db="EMBL/GenBank/DDBJ databases">
        <authorList>
            <person name="Amaro Gonzalez C."/>
        </authorList>
    </citation>
    <scope>NUCLEOTIDE SEQUENCE</scope>
</reference>
<reference evidence="1" key="2">
    <citation type="journal article" date="2015" name="Fish Shellfish Immunol.">
        <title>Early steps in the European eel (Anguilla anguilla)-Vibrio vulnificus interaction in the gills: Role of the RtxA13 toxin.</title>
        <authorList>
            <person name="Callol A."/>
            <person name="Pajuelo D."/>
            <person name="Ebbesson L."/>
            <person name="Teles M."/>
            <person name="MacKenzie S."/>
            <person name="Amaro C."/>
        </authorList>
    </citation>
    <scope>NUCLEOTIDE SEQUENCE</scope>
</reference>
<sequence length="54" mass="6173">MDGSLDFLVFLKKCQISENIGCTMYRPNIFFPFEQGLLIVLVRCMSVGETVQKL</sequence>
<proteinExistence type="predicted"/>